<protein>
    <recommendedName>
        <fullName evidence="3">VWFA domain-containing protein</fullName>
    </recommendedName>
</protein>
<feature type="region of interest" description="Disordered" evidence="1">
    <location>
        <begin position="194"/>
        <end position="216"/>
    </location>
</feature>
<feature type="compositionally biased region" description="Basic residues" evidence="1">
    <location>
        <begin position="197"/>
        <end position="212"/>
    </location>
</feature>
<organism evidence="4">
    <name type="scientific">hydrothermal vent metagenome</name>
    <dbReference type="NCBI Taxonomy" id="652676"/>
    <lineage>
        <taxon>unclassified sequences</taxon>
        <taxon>metagenomes</taxon>
        <taxon>ecological metagenomes</taxon>
    </lineage>
</organism>
<dbReference type="AlphaFoldDB" id="A0A3B1E2I4"/>
<feature type="domain" description="VWFA" evidence="3">
    <location>
        <begin position="161"/>
        <end position="317"/>
    </location>
</feature>
<keyword evidence="2" id="KW-0812">Transmembrane</keyword>
<accession>A0A3B1E2I4</accession>
<evidence type="ECO:0000313" key="4">
    <source>
        <dbReference type="EMBL" id="VAX36137.1"/>
    </source>
</evidence>
<dbReference type="InterPro" id="IPR002035">
    <property type="entry name" value="VWF_A"/>
</dbReference>
<feature type="transmembrane region" description="Helical" evidence="2">
    <location>
        <begin position="12"/>
        <end position="32"/>
    </location>
</feature>
<evidence type="ECO:0000256" key="2">
    <source>
        <dbReference type="SAM" id="Phobius"/>
    </source>
</evidence>
<dbReference type="Gene3D" id="3.40.50.410">
    <property type="entry name" value="von Willebrand factor, type A domain"/>
    <property type="match status" value="1"/>
</dbReference>
<dbReference type="SUPFAM" id="SSF53300">
    <property type="entry name" value="vWA-like"/>
    <property type="match status" value="1"/>
</dbReference>
<name>A0A3B1E2I4_9ZZZZ</name>
<dbReference type="EMBL" id="UOGL01000034">
    <property type="protein sequence ID" value="VAX36137.1"/>
    <property type="molecule type" value="Genomic_DNA"/>
</dbReference>
<keyword evidence="2" id="KW-1133">Transmembrane helix</keyword>
<gene>
    <name evidence="4" type="ORF">MNBD_PLANCTO02-2933</name>
</gene>
<dbReference type="CDD" id="cd00198">
    <property type="entry name" value="vWFA"/>
    <property type="match status" value="1"/>
</dbReference>
<dbReference type="InterPro" id="IPR036465">
    <property type="entry name" value="vWFA_dom_sf"/>
</dbReference>
<evidence type="ECO:0000256" key="1">
    <source>
        <dbReference type="SAM" id="MobiDB-lite"/>
    </source>
</evidence>
<proteinExistence type="predicted"/>
<reference evidence="4" key="1">
    <citation type="submission" date="2018-06" db="EMBL/GenBank/DDBJ databases">
        <authorList>
            <person name="Zhirakovskaya E."/>
        </authorList>
    </citation>
    <scope>NUCLEOTIDE SEQUENCE</scope>
</reference>
<sequence>MKSMLKTKDLSAIGASLMLHVVILASMAVYRFDVFQKMTEFTIDSVATDERDYQEFNKSLDINTEVASSDNRIAGGIVATTVGTRDKIKMPQQKIKKFSHQKKLRPFNRAGVIIPSGNTMSDSMGELALSGETGTAVAGYGAALSQITQELLRLLEKDKLLVVWLFDESESMKDDQQEIAKNFEKVYRELGISSSKKSSKNRSGKKTGPKKNRGVDDPLLSAVIGYGETVHSLTKRPTADINTIRAAINKIAVDKSGKENMCFAILKSIKKYNRQLVSQKRKLVFIVVTDESGDDGELIESTIEKARRIRAPVYVLGREAVFGYTHARIRWRDPKYHMTFWLKLNRGPETAFVECMQWDGLRDRYDVFSSGFGPYEQVRLAKETGGVFFLLPGNEKNLISKKANDRRKFDFLDMKEYQPLLLSRRNYVSARDRSKKFRSKIWDVIVTLNPNDDNPLPRYDENLRIKELFYKGDIGEFKKEASRQVQKAVRAMQLLNKAIAILDKAKPFRDREASQRWRASYDLLRAQCFAYRVRLFQFLLAMDDHASKSPPFKKQRSNVWNVRRTPRLLKPDKQQYKRLASAFSLRASQQKFLTRMDEQMKESTKRFRFVISQHPGTPWARRASSEMRQGFGMMFVEGFRDPRIGKVKIKIPKF</sequence>
<keyword evidence="2" id="KW-0472">Membrane</keyword>
<dbReference type="PROSITE" id="PS50234">
    <property type="entry name" value="VWFA"/>
    <property type="match status" value="1"/>
</dbReference>
<evidence type="ECO:0000259" key="3">
    <source>
        <dbReference type="PROSITE" id="PS50234"/>
    </source>
</evidence>